<protein>
    <submittedName>
        <fullName evidence="3">D-allulose-6-phosphate 3-epimerase</fullName>
    </submittedName>
</protein>
<gene>
    <name evidence="3" type="ORF">CCGE525_24445</name>
</gene>
<name>A0A387FTM1_9HYPH</name>
<dbReference type="InterPro" id="IPR011060">
    <property type="entry name" value="RibuloseP-bd_barrel"/>
</dbReference>
<dbReference type="Gene3D" id="3.20.20.70">
    <property type="entry name" value="Aldolase class I"/>
    <property type="match status" value="1"/>
</dbReference>
<dbReference type="EMBL" id="CP032695">
    <property type="protein sequence ID" value="AYG62009.1"/>
    <property type="molecule type" value="Genomic_DNA"/>
</dbReference>
<organism evidence="3 4">
    <name type="scientific">Rhizobium jaguaris</name>
    <dbReference type="NCBI Taxonomy" id="1312183"/>
    <lineage>
        <taxon>Bacteria</taxon>
        <taxon>Pseudomonadati</taxon>
        <taxon>Pseudomonadota</taxon>
        <taxon>Alphaproteobacteria</taxon>
        <taxon>Hyphomicrobiales</taxon>
        <taxon>Rhizobiaceae</taxon>
        <taxon>Rhizobium/Agrobacterium group</taxon>
        <taxon>Rhizobium</taxon>
    </lineage>
</organism>
<sequence>MTLKTLSGPAAIAALPRDRLLGEFSLWSADLANMEADLRRIEPYADLHHIDVADARFTPGFLFFPDFVARIAKATARPIHVHLMVEAEIVEEQTRQFIEAGADLISVHAENGEAGLRAIALAKKLGAEAGVVLRLETPNLAVRPFIDHVAFVTLLGTSIGVKGQSLSEKACDRLIEMRSLLKQFGREDQVILAADGGIREQTVPLLRQAGAQTVVLGSLAFGDKNLGERIAWLHGLESRVS</sequence>
<dbReference type="AlphaFoldDB" id="A0A387FTM1"/>
<dbReference type="GO" id="GO:0046872">
    <property type="term" value="F:metal ion binding"/>
    <property type="evidence" value="ECO:0007669"/>
    <property type="project" value="UniProtKB-KW"/>
</dbReference>
<accession>A0A387FTM1</accession>
<evidence type="ECO:0000313" key="4">
    <source>
        <dbReference type="Proteomes" id="UP000282195"/>
    </source>
</evidence>
<dbReference type="RefSeq" id="WP_120706946.1">
    <property type="nucleotide sequence ID" value="NZ_CP032695.1"/>
</dbReference>
<geneLocation type="plasmid" evidence="4">
    <name>prccge525c</name>
</geneLocation>
<proteinExistence type="predicted"/>
<dbReference type="Pfam" id="PF00834">
    <property type="entry name" value="Ribul_P_3_epim"/>
    <property type="match status" value="1"/>
</dbReference>
<keyword evidence="3" id="KW-0614">Plasmid</keyword>
<dbReference type="Proteomes" id="UP000282195">
    <property type="component" value="Plasmid pRCCGE525c"/>
</dbReference>
<dbReference type="PANTHER" id="PTHR11749">
    <property type="entry name" value="RIBULOSE-5-PHOSPHATE-3-EPIMERASE"/>
    <property type="match status" value="1"/>
</dbReference>
<dbReference type="GO" id="GO:0016857">
    <property type="term" value="F:racemase and epimerase activity, acting on carbohydrates and derivatives"/>
    <property type="evidence" value="ECO:0007669"/>
    <property type="project" value="InterPro"/>
</dbReference>
<evidence type="ECO:0000256" key="1">
    <source>
        <dbReference type="ARBA" id="ARBA00022723"/>
    </source>
</evidence>
<keyword evidence="1" id="KW-0479">Metal-binding</keyword>
<dbReference type="SUPFAM" id="SSF51366">
    <property type="entry name" value="Ribulose-phoshate binding barrel"/>
    <property type="match status" value="1"/>
</dbReference>
<dbReference type="InterPro" id="IPR013785">
    <property type="entry name" value="Aldolase_TIM"/>
</dbReference>
<dbReference type="KEGG" id="rjg:CCGE525_24445"/>
<keyword evidence="4" id="KW-1185">Reference proteome</keyword>
<evidence type="ECO:0000256" key="2">
    <source>
        <dbReference type="ARBA" id="ARBA00023235"/>
    </source>
</evidence>
<dbReference type="OrthoDB" id="9805554at2"/>
<evidence type="ECO:0000313" key="3">
    <source>
        <dbReference type="EMBL" id="AYG62009.1"/>
    </source>
</evidence>
<reference evidence="3 4" key="1">
    <citation type="submission" date="2018-10" db="EMBL/GenBank/DDBJ databases">
        <title>Rhizobium etli, R. leguminosarum and a new Rhizobium genospecies from Phaseolus dumosus.</title>
        <authorList>
            <person name="Ramirez-Puebla S.T."/>
            <person name="Rogel-Hernandez M.A."/>
            <person name="Guerrero G."/>
            <person name="Ormeno-Orrillo E."/>
            <person name="Martinez-Romero J.C."/>
            <person name="Negrete-Yankelevich S."/>
            <person name="Martinez-Romero E."/>
        </authorList>
    </citation>
    <scope>NUCLEOTIDE SEQUENCE [LARGE SCALE GENOMIC DNA]</scope>
    <source>
        <strain evidence="3 4">CCGE525</strain>
        <plasmid evidence="4">prccge525c</plasmid>
    </source>
</reference>
<keyword evidence="2" id="KW-0413">Isomerase</keyword>
<dbReference type="GO" id="GO:0005975">
    <property type="term" value="P:carbohydrate metabolic process"/>
    <property type="evidence" value="ECO:0007669"/>
    <property type="project" value="InterPro"/>
</dbReference>
<dbReference type="InterPro" id="IPR000056">
    <property type="entry name" value="Ribul_P_3_epim-like"/>
</dbReference>
<dbReference type="CDD" id="cd00429">
    <property type="entry name" value="RPE"/>
    <property type="match status" value="1"/>
</dbReference>